<evidence type="ECO:0000313" key="4">
    <source>
        <dbReference type="Proteomes" id="UP000028042"/>
    </source>
</evidence>
<dbReference type="PATRIC" id="fig|1262449.3.peg.2811"/>
<feature type="transmembrane region" description="Helical" evidence="1">
    <location>
        <begin position="38"/>
        <end position="58"/>
    </location>
</feature>
<dbReference type="EMBL" id="CP009268">
    <property type="protein sequence ID" value="AJA50842.1"/>
    <property type="molecule type" value="Genomic_DNA"/>
</dbReference>
<keyword evidence="5" id="KW-1185">Reference proteome</keyword>
<organism evidence="2 5">
    <name type="scientific">Clostridium pasteurianum DSM 525 = ATCC 6013</name>
    <dbReference type="NCBI Taxonomy" id="1262449"/>
    <lineage>
        <taxon>Bacteria</taxon>
        <taxon>Bacillati</taxon>
        <taxon>Bacillota</taxon>
        <taxon>Clostridia</taxon>
        <taxon>Eubacteriales</taxon>
        <taxon>Clostridiaceae</taxon>
        <taxon>Clostridium</taxon>
    </lineage>
</organism>
<evidence type="ECO:0000313" key="3">
    <source>
        <dbReference type="EMBL" id="KRU13148.1"/>
    </source>
</evidence>
<dbReference type="RefSeq" id="WP_003446356.1">
    <property type="nucleotide sequence ID" value="NZ_ANZB01000010.1"/>
</dbReference>
<name>A0A0H3J0I3_CLOPA</name>
<dbReference type="Proteomes" id="UP000030905">
    <property type="component" value="Chromosome"/>
</dbReference>
<feature type="transmembrane region" description="Helical" evidence="1">
    <location>
        <begin position="89"/>
        <end position="109"/>
    </location>
</feature>
<dbReference type="EMBL" id="JPGY02000001">
    <property type="protein sequence ID" value="KRU13148.1"/>
    <property type="molecule type" value="Genomic_DNA"/>
</dbReference>
<keyword evidence="1" id="KW-0472">Membrane</keyword>
<proteinExistence type="predicted"/>
<keyword evidence="1" id="KW-1133">Transmembrane helix</keyword>
<accession>A0A0H3J0I3</accession>
<reference evidence="3 4" key="3">
    <citation type="journal article" name="Genome Announc.">
        <title>Improved Draft Genome Sequence of Clostridium pasteurianum Strain ATCC 6013 (DSM 525) Using a Hybrid Next-Generation Sequencing Approach.</title>
        <authorList>
            <person name="Pyne M.E."/>
            <person name="Utturkar S."/>
            <person name="Brown S.D."/>
            <person name="Moo-Young M."/>
            <person name="Chung D.A."/>
            <person name="Chou C.P."/>
        </authorList>
    </citation>
    <scope>NUCLEOTIDE SEQUENCE [LARGE SCALE GENOMIC DNA]</scope>
    <source>
        <strain evidence="3 4">ATCC 6013</strain>
    </source>
</reference>
<reference evidence="2 5" key="1">
    <citation type="journal article" date="2015" name="Genome Announc.">
        <title>Complete Genome Sequence of the Nitrogen-Fixing and Solvent-Producing Clostridium pasteurianum DSM 525.</title>
        <authorList>
            <person name="Poehlein A."/>
            <person name="Grosse-Honebrink A."/>
            <person name="Zhang Y."/>
            <person name="Minton N.P."/>
            <person name="Daniel R."/>
        </authorList>
    </citation>
    <scope>NUCLEOTIDE SEQUENCE [LARGE SCALE GENOMIC DNA]</scope>
    <source>
        <strain evidence="2">DSM 525</strain>
        <strain evidence="5">DSM 525 / ATCC 6013</strain>
    </source>
</reference>
<evidence type="ECO:0000256" key="1">
    <source>
        <dbReference type="SAM" id="Phobius"/>
    </source>
</evidence>
<evidence type="ECO:0000313" key="5">
    <source>
        <dbReference type="Proteomes" id="UP000030905"/>
    </source>
</evidence>
<dbReference type="eggNOG" id="ENOG50328QB">
    <property type="taxonomic scope" value="Bacteria"/>
</dbReference>
<feature type="transmembrane region" description="Helical" evidence="1">
    <location>
        <begin position="63"/>
        <end position="83"/>
    </location>
</feature>
<dbReference type="AlphaFoldDB" id="A0A0H3J0I3"/>
<gene>
    <name evidence="2" type="ORF">CLPA_c07540</name>
    <name evidence="3" type="ORF">CP6013_02396</name>
</gene>
<dbReference type="KEGG" id="cpat:CLPA_c07540"/>
<dbReference type="KEGG" id="cpae:CPAST_c07540"/>
<keyword evidence="1" id="KW-0812">Transmembrane</keyword>
<dbReference type="Proteomes" id="UP000028042">
    <property type="component" value="Unassembled WGS sequence"/>
</dbReference>
<evidence type="ECO:0000313" key="2">
    <source>
        <dbReference type="EMBL" id="AJA50842.1"/>
    </source>
</evidence>
<sequence length="118" mass="13324">MRKIGEKLKKSMIPLSISLIFISMAFNRFIVSRYGRDATIIIMGLGVLIAVVATLGILYKKEYVVGLVTLLAMLPFIVMVIGEYFHNDIVSTIGFISIFIALPIITKFINNYNKNRHK</sequence>
<reference evidence="3" key="2">
    <citation type="submission" date="2015-10" db="EMBL/GenBank/DDBJ databases">
        <title>Improved Draft Genome Sequence of Clostridium pasteurianum Strain ATCC 6013 (DSM 525) Using a Hybrid Next-Generation Sequencing Approach.</title>
        <authorList>
            <person name="Pyne M.E."/>
            <person name="Utturkar S.M."/>
            <person name="Brown S.D."/>
            <person name="Moo-Young M."/>
            <person name="Chung D.A."/>
            <person name="Chou P.C."/>
        </authorList>
    </citation>
    <scope>NUCLEOTIDE SEQUENCE</scope>
    <source>
        <strain evidence="3">ATCC 6013</strain>
    </source>
</reference>
<protein>
    <submittedName>
        <fullName evidence="2">Uncharacterized protein</fullName>
    </submittedName>
</protein>
<feature type="transmembrane region" description="Helical" evidence="1">
    <location>
        <begin position="12"/>
        <end position="32"/>
    </location>
</feature>